<dbReference type="Pfam" id="PF00873">
    <property type="entry name" value="ACR_tran"/>
    <property type="match status" value="1"/>
</dbReference>
<dbReference type="GO" id="GO:0042910">
    <property type="term" value="F:xenobiotic transmembrane transporter activity"/>
    <property type="evidence" value="ECO:0007669"/>
    <property type="project" value="TreeGrafter"/>
</dbReference>
<gene>
    <name evidence="3" type="ORF">KUL25_00255</name>
    <name evidence="4" type="ORF">KUL25_00260</name>
</gene>
<evidence type="ECO:0000313" key="5">
    <source>
        <dbReference type="Proteomes" id="UP000693972"/>
    </source>
</evidence>
<keyword evidence="2" id="KW-0472">Membrane</keyword>
<feature type="transmembrane region" description="Helical" evidence="2">
    <location>
        <begin position="118"/>
        <end position="140"/>
    </location>
</feature>
<dbReference type="EMBL" id="JAIMBW010000001">
    <property type="protein sequence ID" value="MBY4891191.1"/>
    <property type="molecule type" value="Genomic_DNA"/>
</dbReference>
<reference evidence="4 5" key="1">
    <citation type="submission" date="2021-07" db="EMBL/GenBank/DDBJ databases">
        <title>Karlodiniumbacter phycospheric gen. nov., sp. nov., a phycosphere bacterium isolated from karlodinium veneficum.</title>
        <authorList>
            <person name="Peng Y."/>
            <person name="Jiang L."/>
            <person name="Lee J."/>
        </authorList>
    </citation>
    <scope>NUCLEOTIDE SEQUENCE</scope>
    <source>
        <strain evidence="4 5">N5</strain>
    </source>
</reference>
<feature type="transmembrane region" description="Helical" evidence="2">
    <location>
        <begin position="193"/>
        <end position="220"/>
    </location>
</feature>
<dbReference type="AlphaFoldDB" id="A0A975TWJ0"/>
<dbReference type="EMBL" id="CP078073">
    <property type="protein sequence ID" value="QXL87994.1"/>
    <property type="molecule type" value="Genomic_DNA"/>
</dbReference>
<dbReference type="InterPro" id="IPR001036">
    <property type="entry name" value="Acrflvin-R"/>
</dbReference>
<feature type="transmembrane region" description="Helical" evidence="2">
    <location>
        <begin position="65"/>
        <end position="83"/>
    </location>
</feature>
<name>A0A975TWJ0_9RHOB</name>
<feature type="region of interest" description="Disordered" evidence="1">
    <location>
        <begin position="280"/>
        <end position="313"/>
    </location>
</feature>
<dbReference type="Gene3D" id="3.30.70.1320">
    <property type="entry name" value="Multidrug efflux transporter AcrB pore domain like"/>
    <property type="match status" value="1"/>
</dbReference>
<evidence type="ECO:0000256" key="1">
    <source>
        <dbReference type="SAM" id="MobiDB-lite"/>
    </source>
</evidence>
<proteinExistence type="predicted"/>
<keyword evidence="5" id="KW-1185">Reference proteome</keyword>
<dbReference type="PANTHER" id="PTHR32063:SF18">
    <property type="entry name" value="CATION EFFLUX SYSTEM PROTEIN"/>
    <property type="match status" value="1"/>
</dbReference>
<protein>
    <submittedName>
        <fullName evidence="4">Efflux RND transporter permease subunit</fullName>
    </submittedName>
</protein>
<dbReference type="Gene3D" id="1.20.1640.10">
    <property type="entry name" value="Multidrug efflux transporter AcrB transmembrane domain"/>
    <property type="match status" value="2"/>
</dbReference>
<keyword evidence="2" id="KW-1133">Transmembrane helix</keyword>
<organism evidence="4">
    <name type="scientific">Gymnodinialimonas phycosphaerae</name>
    <dbReference type="NCBI Taxonomy" id="2841589"/>
    <lineage>
        <taxon>Bacteria</taxon>
        <taxon>Pseudomonadati</taxon>
        <taxon>Pseudomonadota</taxon>
        <taxon>Alphaproteobacteria</taxon>
        <taxon>Rhodobacterales</taxon>
        <taxon>Paracoccaceae</taxon>
        <taxon>Gymnodinialimonas</taxon>
    </lineage>
</organism>
<sequence>MATRFLNVALAIVLGIQMQDDHDIKRLGPVLQDAVDGFITDQPIGIEAHFSTFQPEFASANVNTALTNMAQIFAVVVAVMLLFMCEREALVIASIMPFVVSFSFVLMGPVGVELPEVSIAAINISLGLLVDNGVAIVEDLGRRIRAGEERTDAPLVAGKQYTIPLLIASIITVSAFLPLFLPDGLGGQYRYSLGIVVMLMLTGSFLSAFYLLPRLAVWIIPTPTARKTRRGLFDRLAKGYAQVVHGTFHAPLGSSWSCLEPSWPMHHRCRAWPARSPPVGTCADHGPSRSAPRHGDRRDLSHHLAADGMVGRT</sequence>
<feature type="transmembrane region" description="Helical" evidence="2">
    <location>
        <begin position="161"/>
        <end position="181"/>
    </location>
</feature>
<dbReference type="RefSeq" id="WP_257891078.1">
    <property type="nucleotide sequence ID" value="NZ_JAIMBW010000001.1"/>
</dbReference>
<dbReference type="Proteomes" id="UP000693972">
    <property type="component" value="Unassembled WGS sequence"/>
</dbReference>
<evidence type="ECO:0000256" key="2">
    <source>
        <dbReference type="SAM" id="Phobius"/>
    </source>
</evidence>
<feature type="transmembrane region" description="Helical" evidence="2">
    <location>
        <begin position="90"/>
        <end position="112"/>
    </location>
</feature>
<dbReference type="PANTHER" id="PTHR32063">
    <property type="match status" value="1"/>
</dbReference>
<evidence type="ECO:0000313" key="4">
    <source>
        <dbReference type="EMBL" id="QXL87994.1"/>
    </source>
</evidence>
<accession>A0A975TWJ0</accession>
<dbReference type="PRINTS" id="PR00702">
    <property type="entry name" value="ACRIFLAVINRP"/>
</dbReference>
<feature type="compositionally biased region" description="Basic and acidic residues" evidence="1">
    <location>
        <begin position="293"/>
        <end position="305"/>
    </location>
</feature>
<dbReference type="SUPFAM" id="SSF82866">
    <property type="entry name" value="Multidrug efflux transporter AcrB transmembrane domain"/>
    <property type="match status" value="1"/>
</dbReference>
<keyword evidence="2" id="KW-0812">Transmembrane</keyword>
<dbReference type="GO" id="GO:0005886">
    <property type="term" value="C:plasma membrane"/>
    <property type="evidence" value="ECO:0007669"/>
    <property type="project" value="TreeGrafter"/>
</dbReference>
<evidence type="ECO:0000313" key="3">
    <source>
        <dbReference type="EMBL" id="MBY4891191.1"/>
    </source>
</evidence>